<gene>
    <name evidence="1" type="ORF">K9V48_00490</name>
</gene>
<name>A0ABS7UKB9_9BACI</name>
<evidence type="ECO:0000313" key="2">
    <source>
        <dbReference type="Proteomes" id="UP001165287"/>
    </source>
</evidence>
<proteinExistence type="predicted"/>
<organism evidence="1 2">
    <name type="scientific">Metabacillus rhizolycopersici</name>
    <dbReference type="NCBI Taxonomy" id="2875709"/>
    <lineage>
        <taxon>Bacteria</taxon>
        <taxon>Bacillati</taxon>
        <taxon>Bacillota</taxon>
        <taxon>Bacilli</taxon>
        <taxon>Bacillales</taxon>
        <taxon>Bacillaceae</taxon>
        <taxon>Metabacillus</taxon>
    </lineage>
</organism>
<evidence type="ECO:0000313" key="1">
    <source>
        <dbReference type="EMBL" id="MBZ5748763.1"/>
    </source>
</evidence>
<dbReference type="RefSeq" id="WP_224135883.1">
    <property type="nucleotide sequence ID" value="NZ_JAIQUM010000001.1"/>
</dbReference>
<sequence>MGTIVCQECNTTIGHIEVEKVTTFYGKCDHHECNEVVKKLQAEVD</sequence>
<dbReference type="Pfam" id="PF13790">
    <property type="entry name" value="SR1P"/>
    <property type="match status" value="1"/>
</dbReference>
<dbReference type="Proteomes" id="UP001165287">
    <property type="component" value="Unassembled WGS sequence"/>
</dbReference>
<protein>
    <submittedName>
        <fullName evidence="1">GapA-binding peptide SR1P</fullName>
    </submittedName>
</protein>
<accession>A0ABS7UKB9</accession>
<dbReference type="EMBL" id="JAIQUM010000001">
    <property type="protein sequence ID" value="MBZ5748763.1"/>
    <property type="molecule type" value="Genomic_DNA"/>
</dbReference>
<comment type="caution">
    <text evidence="1">The sequence shown here is derived from an EMBL/GenBank/DDBJ whole genome shotgun (WGS) entry which is preliminary data.</text>
</comment>
<keyword evidence="2" id="KW-1185">Reference proteome</keyword>
<dbReference type="InterPro" id="IPR025236">
    <property type="entry name" value="SR1P"/>
</dbReference>
<reference evidence="1" key="1">
    <citation type="submission" date="2024-05" db="EMBL/GenBank/DDBJ databases">
        <title>Metabacillus sp. nov., isolated from the rhizosphere soil of tomato plants.</title>
        <authorList>
            <person name="Ma R."/>
        </authorList>
    </citation>
    <scope>NUCLEOTIDE SEQUENCE</scope>
    <source>
        <strain evidence="1">DBTR6</strain>
    </source>
</reference>